<dbReference type="Proteomes" id="UP000186583">
    <property type="component" value="Unassembled WGS sequence"/>
</dbReference>
<evidence type="ECO:0000259" key="3">
    <source>
        <dbReference type="Pfam" id="PF26640"/>
    </source>
</evidence>
<dbReference type="Pfam" id="PF06985">
    <property type="entry name" value="HET"/>
    <property type="match status" value="1"/>
</dbReference>
<dbReference type="PANTHER" id="PTHR10622:SF10">
    <property type="entry name" value="HET DOMAIN-CONTAINING PROTEIN"/>
    <property type="match status" value="1"/>
</dbReference>
<protein>
    <submittedName>
        <fullName evidence="4">Vegetative incompatibility protein HET-E-1-like protein 18</fullName>
    </submittedName>
</protein>
<keyword evidence="5" id="KW-1185">Reference proteome</keyword>
<evidence type="ECO:0000256" key="1">
    <source>
        <dbReference type="SAM" id="MobiDB-lite"/>
    </source>
</evidence>
<dbReference type="PANTHER" id="PTHR10622">
    <property type="entry name" value="HET DOMAIN-CONTAINING PROTEIN"/>
    <property type="match status" value="1"/>
</dbReference>
<dbReference type="InterPro" id="IPR010730">
    <property type="entry name" value="HET"/>
</dbReference>
<evidence type="ECO:0000313" key="5">
    <source>
        <dbReference type="Proteomes" id="UP000186583"/>
    </source>
</evidence>
<comment type="caution">
    <text evidence="4">The sequence shown here is derived from an EMBL/GenBank/DDBJ whole genome shotgun (WGS) entry which is preliminary data.</text>
</comment>
<feature type="region of interest" description="Disordered" evidence="1">
    <location>
        <begin position="520"/>
        <end position="539"/>
    </location>
</feature>
<dbReference type="EMBL" id="MPGH01000240">
    <property type="protein sequence ID" value="OLN81921.1"/>
    <property type="molecule type" value="Genomic_DNA"/>
</dbReference>
<evidence type="ECO:0000259" key="2">
    <source>
        <dbReference type="Pfam" id="PF06985"/>
    </source>
</evidence>
<dbReference type="STRING" id="708187.A0A1Q8RC68"/>
<accession>A0A1Q8RC68</accession>
<reference evidence="4 5" key="1">
    <citation type="submission" date="2016-11" db="EMBL/GenBank/DDBJ databases">
        <title>Draft Genome Assembly of Colletotrichum chlorophyti a pathogen of herbaceous plants.</title>
        <authorList>
            <person name="Gan P."/>
            <person name="Narusaka M."/>
            <person name="Tsushima A."/>
            <person name="Narusaka Y."/>
            <person name="Takano Y."/>
            <person name="Shirasu K."/>
        </authorList>
    </citation>
    <scope>NUCLEOTIDE SEQUENCE [LARGE SCALE GENOMIC DNA]</scope>
    <source>
        <strain evidence="4 5">NTL11</strain>
    </source>
</reference>
<proteinExistence type="predicted"/>
<name>A0A1Q8RC68_9PEZI</name>
<dbReference type="OrthoDB" id="20872at2759"/>
<feature type="domain" description="Heterokaryon incompatibility" evidence="2">
    <location>
        <begin position="22"/>
        <end position="107"/>
    </location>
</feature>
<dbReference type="Pfam" id="PF26640">
    <property type="entry name" value="DUF8212"/>
    <property type="match status" value="1"/>
</dbReference>
<evidence type="ECO:0000313" key="4">
    <source>
        <dbReference type="EMBL" id="OLN81921.1"/>
    </source>
</evidence>
<feature type="domain" description="DUF8212" evidence="3">
    <location>
        <begin position="221"/>
        <end position="249"/>
    </location>
</feature>
<dbReference type="AlphaFoldDB" id="A0A1Q8RC68"/>
<gene>
    <name evidence="4" type="ORF">CCHL11_06989</name>
</gene>
<dbReference type="InterPro" id="IPR058525">
    <property type="entry name" value="DUF8212"/>
</dbReference>
<organism evidence="4 5">
    <name type="scientific">Colletotrichum chlorophyti</name>
    <dbReference type="NCBI Taxonomy" id="708187"/>
    <lineage>
        <taxon>Eukaryota</taxon>
        <taxon>Fungi</taxon>
        <taxon>Dikarya</taxon>
        <taxon>Ascomycota</taxon>
        <taxon>Pezizomycotina</taxon>
        <taxon>Sordariomycetes</taxon>
        <taxon>Hypocreomycetidae</taxon>
        <taxon>Glomerellales</taxon>
        <taxon>Glomerellaceae</taxon>
        <taxon>Colletotrichum</taxon>
    </lineage>
</organism>
<sequence>MRLLDTTTLQLTEFIGEQLPRYAILSHTWAHDEVLFQDLQHDPSAKAGWTKVLAACQLARDRGYSWIWIDTCCIDKSSSSELSEAINSMFRWYRDADMCFAYLSDVPHTEPGTAECNAVFSASRWFTRGWTLQELLAPSSLDFYSSDWRRIASRRRLSDVIERTTGIHAAYLSGHPLRNSSVAARMSWASNRETTRPEDMAYALLGIFDVNMPLIYGEGAKAFRRLQETILRDVDDQSLFAWGPVYEGDASGVLDKTTLPLFAEEPSWFRASGDIVPFRPRGVETRLRVAHDGVTIATPLWKKRDSSSWIKRPNHVYLAPLQCQQKGNFLNGIAMWVYCPVEDFDEVALGSSSVPFYRISLTLLTIPKTAWRKENLCSAFLYFANRERRNAIETVDDKGCVIRTLPQGYRASEMYSRGWGLGRTTAIIPFTSRMIRSYGLGIPVVVRLTSLEGPDLALVLQYQYLSLVNGDSVGFPLVPGWMVNRVVDIPSGMTIEDVAMVVEEESDVWTAEDVRQMSSAAWEGQRVEDRSSSGSSRRSRLQTRTRFRVSLSNEEVHGPLIFLVDVEDLEGANRSLEVFHGENFVLAKNNSR</sequence>